<evidence type="ECO:0000313" key="2">
    <source>
        <dbReference type="EMBL" id="KAK9808475.1"/>
    </source>
</evidence>
<organism evidence="2 3">
    <name type="scientific">Symbiochloris irregularis</name>
    <dbReference type="NCBI Taxonomy" id="706552"/>
    <lineage>
        <taxon>Eukaryota</taxon>
        <taxon>Viridiplantae</taxon>
        <taxon>Chlorophyta</taxon>
        <taxon>core chlorophytes</taxon>
        <taxon>Trebouxiophyceae</taxon>
        <taxon>Trebouxiales</taxon>
        <taxon>Trebouxiaceae</taxon>
        <taxon>Symbiochloris</taxon>
    </lineage>
</organism>
<sequence>MFDTSSSSNKRRFYSEDGCSCQEQTRTGGAMTPPHSCNSSVGDPFSSAKRQRQDEAGPAFDNVASSSGGVNRYPAPQHLPSVVFAQQPGWTVPALGQETSLTSFTDQTGSLPVTSDCHSQQSLQGSRGHSGVYPRQHAFSATLASALAPYKAQEGSMLF</sequence>
<name>A0AAW1PJ56_9CHLO</name>
<protein>
    <submittedName>
        <fullName evidence="2">Uncharacterized protein</fullName>
    </submittedName>
</protein>
<reference evidence="2 3" key="1">
    <citation type="journal article" date="2024" name="Nat. Commun.">
        <title>Phylogenomics reveals the evolutionary origins of lichenization in chlorophyte algae.</title>
        <authorList>
            <person name="Puginier C."/>
            <person name="Libourel C."/>
            <person name="Otte J."/>
            <person name="Skaloud P."/>
            <person name="Haon M."/>
            <person name="Grisel S."/>
            <person name="Petersen M."/>
            <person name="Berrin J.G."/>
            <person name="Delaux P.M."/>
            <person name="Dal Grande F."/>
            <person name="Keller J."/>
        </authorList>
    </citation>
    <scope>NUCLEOTIDE SEQUENCE [LARGE SCALE GENOMIC DNA]</scope>
    <source>
        <strain evidence="2 3">SAG 2036</strain>
    </source>
</reference>
<evidence type="ECO:0000313" key="3">
    <source>
        <dbReference type="Proteomes" id="UP001465755"/>
    </source>
</evidence>
<keyword evidence="3" id="KW-1185">Reference proteome</keyword>
<comment type="caution">
    <text evidence="2">The sequence shown here is derived from an EMBL/GenBank/DDBJ whole genome shotgun (WGS) entry which is preliminary data.</text>
</comment>
<dbReference type="EMBL" id="JALJOQ010000023">
    <property type="protein sequence ID" value="KAK9808475.1"/>
    <property type="molecule type" value="Genomic_DNA"/>
</dbReference>
<accession>A0AAW1PJ56</accession>
<gene>
    <name evidence="2" type="ORF">WJX73_010244</name>
</gene>
<feature type="region of interest" description="Disordered" evidence="1">
    <location>
        <begin position="1"/>
        <end position="72"/>
    </location>
</feature>
<dbReference type="Proteomes" id="UP001465755">
    <property type="component" value="Unassembled WGS sequence"/>
</dbReference>
<feature type="compositionally biased region" description="Polar residues" evidence="1">
    <location>
        <begin position="105"/>
        <end position="127"/>
    </location>
</feature>
<feature type="region of interest" description="Disordered" evidence="1">
    <location>
        <begin position="105"/>
        <end position="131"/>
    </location>
</feature>
<proteinExistence type="predicted"/>
<dbReference type="AlphaFoldDB" id="A0AAW1PJ56"/>
<evidence type="ECO:0000256" key="1">
    <source>
        <dbReference type="SAM" id="MobiDB-lite"/>
    </source>
</evidence>